<dbReference type="InterPro" id="IPR015943">
    <property type="entry name" value="WD40/YVTN_repeat-like_dom_sf"/>
</dbReference>
<dbReference type="Gene3D" id="3.30.60.270">
    <property type="match status" value="1"/>
</dbReference>
<dbReference type="GO" id="GO:0006895">
    <property type="term" value="P:Golgi to endosome transport"/>
    <property type="evidence" value="ECO:0007669"/>
    <property type="project" value="TreeGrafter"/>
</dbReference>
<dbReference type="AlphaFoldDB" id="A0AAE1B6P1"/>
<keyword evidence="6" id="KW-0812">Transmembrane</keyword>
<dbReference type="GO" id="GO:0016020">
    <property type="term" value="C:membrane"/>
    <property type="evidence" value="ECO:0007669"/>
    <property type="project" value="UniProtKB-SubCell"/>
</dbReference>
<accession>A0AAE1B6P1</accession>
<organism evidence="8 9">
    <name type="scientific">Elysia crispata</name>
    <name type="common">lettuce slug</name>
    <dbReference type="NCBI Taxonomy" id="231223"/>
    <lineage>
        <taxon>Eukaryota</taxon>
        <taxon>Metazoa</taxon>
        <taxon>Spiralia</taxon>
        <taxon>Lophotrochozoa</taxon>
        <taxon>Mollusca</taxon>
        <taxon>Gastropoda</taxon>
        <taxon>Heterobranchia</taxon>
        <taxon>Euthyneura</taxon>
        <taxon>Panpulmonata</taxon>
        <taxon>Sacoglossa</taxon>
        <taxon>Placobranchoidea</taxon>
        <taxon>Plakobranchidae</taxon>
        <taxon>Elysia</taxon>
    </lineage>
</organism>
<dbReference type="InterPro" id="IPR031777">
    <property type="entry name" value="Sortilin_C"/>
</dbReference>
<dbReference type="EMBL" id="JAWDGP010000545">
    <property type="protein sequence ID" value="KAK3799662.1"/>
    <property type="molecule type" value="Genomic_DNA"/>
</dbReference>
<dbReference type="InterPro" id="IPR031778">
    <property type="entry name" value="Sortilin_N"/>
</dbReference>
<protein>
    <recommendedName>
        <fullName evidence="7">VPS10 domain-containing protein</fullName>
    </recommendedName>
</protein>
<evidence type="ECO:0000256" key="5">
    <source>
        <dbReference type="SAM" id="MobiDB-lite"/>
    </source>
</evidence>
<evidence type="ECO:0000256" key="6">
    <source>
        <dbReference type="SAM" id="Phobius"/>
    </source>
</evidence>
<keyword evidence="6" id="KW-1133">Transmembrane helix</keyword>
<feature type="region of interest" description="Disordered" evidence="5">
    <location>
        <begin position="845"/>
        <end position="889"/>
    </location>
</feature>
<dbReference type="PANTHER" id="PTHR12106:SF23">
    <property type="entry name" value="SORTILIN"/>
    <property type="match status" value="1"/>
</dbReference>
<name>A0AAE1B6P1_9GAST</name>
<dbReference type="GO" id="GO:0016050">
    <property type="term" value="P:vesicle organization"/>
    <property type="evidence" value="ECO:0007669"/>
    <property type="project" value="TreeGrafter"/>
</dbReference>
<feature type="domain" description="VPS10" evidence="7">
    <location>
        <begin position="142"/>
        <end position="768"/>
    </location>
</feature>
<dbReference type="SUPFAM" id="SSF110296">
    <property type="entry name" value="Oligoxyloglucan reducing end-specific cellobiohydrolase"/>
    <property type="match status" value="1"/>
</dbReference>
<feature type="transmembrane region" description="Helical" evidence="6">
    <location>
        <begin position="788"/>
        <end position="810"/>
    </location>
</feature>
<comment type="subcellular location">
    <subcellularLocation>
        <location evidence="1">Membrane</location>
    </subcellularLocation>
</comment>
<evidence type="ECO:0000259" key="7">
    <source>
        <dbReference type="SMART" id="SM00602"/>
    </source>
</evidence>
<evidence type="ECO:0000256" key="4">
    <source>
        <dbReference type="ARBA" id="ARBA00023180"/>
    </source>
</evidence>
<keyword evidence="9" id="KW-1185">Reference proteome</keyword>
<proteinExistence type="predicted"/>
<evidence type="ECO:0000256" key="3">
    <source>
        <dbReference type="ARBA" id="ARBA00023136"/>
    </source>
</evidence>
<dbReference type="GO" id="GO:0006897">
    <property type="term" value="P:endocytosis"/>
    <property type="evidence" value="ECO:0007669"/>
    <property type="project" value="TreeGrafter"/>
</dbReference>
<dbReference type="SMART" id="SM00602">
    <property type="entry name" value="VPS10"/>
    <property type="match status" value="1"/>
</dbReference>
<evidence type="ECO:0000256" key="2">
    <source>
        <dbReference type="ARBA" id="ARBA00022737"/>
    </source>
</evidence>
<dbReference type="Gene3D" id="2.130.10.10">
    <property type="entry name" value="YVTN repeat-like/Quinoprotein amine dehydrogenase"/>
    <property type="match status" value="1"/>
</dbReference>
<keyword evidence="3 6" id="KW-0472">Membrane</keyword>
<dbReference type="InterPro" id="IPR050310">
    <property type="entry name" value="VPS10-sortilin"/>
</dbReference>
<dbReference type="PANTHER" id="PTHR12106">
    <property type="entry name" value="SORTILIN RELATED"/>
    <property type="match status" value="1"/>
</dbReference>
<reference evidence="8" key="1">
    <citation type="journal article" date="2023" name="G3 (Bethesda)">
        <title>A reference genome for the long-term kleptoplast-retaining sea slug Elysia crispata morphotype clarki.</title>
        <authorList>
            <person name="Eastman K.E."/>
            <person name="Pendleton A.L."/>
            <person name="Shaikh M.A."/>
            <person name="Suttiyut T."/>
            <person name="Ogas R."/>
            <person name="Tomko P."/>
            <person name="Gavelis G."/>
            <person name="Widhalm J.R."/>
            <person name="Wisecaver J.H."/>
        </authorList>
    </citation>
    <scope>NUCLEOTIDE SEQUENCE</scope>
    <source>
        <strain evidence="8">ECLA1</strain>
    </source>
</reference>
<dbReference type="InterPro" id="IPR006581">
    <property type="entry name" value="VPS10"/>
</dbReference>
<dbReference type="Pfam" id="PF15902">
    <property type="entry name" value="Sortilin-Vps10"/>
    <property type="match status" value="1"/>
</dbReference>
<evidence type="ECO:0000313" key="8">
    <source>
        <dbReference type="EMBL" id="KAK3799662.1"/>
    </source>
</evidence>
<sequence>MWVALTNAPQKSILIFRAREVVTKLSRQTKKSSIFYWPHHLLFVILKTYVEYLRDAGENLESNSHINFARSKRSADHDVTDIEGDNEQVCKLQLMEFKEARDSLKNGERLEETHVFVNESKFNLMLAWASQDDSGALIVLTTHDVYPKASSTLWRSTNHGRNWTNINDRVENKVFRKNDGLQRNPHDPKKVYLISGDHELFVTEDSGAEWRKSSIALDSEDEKFTYVEDTLEFHPDADYEDNVAVVSNKRELHVTYDNFIHTKAIKKKVHAVKWGTSESKSENSLYVTVGDFNNPFLSLRPEGLELQRYDRKADTWDTVLERVTVFDIQGRFMYASIFKNKDFKTMEDDKLMMISTDGGSTWDEAKIPTINGDRFYSVMDMSEGLIFMHVDNPGDTGHGTLYTSSSNGLIYSESLQHHLYPNGNTAHDFYKIESIRGVFLASQMGSDKSIHTVITYNRGGEWKNVSRPVGSDCKNDEKEGCYLQIHNKYSIHRKIKAHLPHSIKAAVGIVLVHGHVASNLQTTEPDVYLSTDGGYNFRKVLDGPHVYEIADSGGLLVAVPLEDYPNKVKFSTDEGHCWHVYQFTSDPLKFTGLLTEPGGQSMTFSIWGYHRDTKKWTVNVIDFSKVVKDQCKAADDYEPWIPHFSLSKIEGHQGCLLGRKEEFKKIKPGSWCRNGYSHVVEKREEKCSCSQEDYECDYGFVRQEGSIKCERDKSIRATEIKICVNHTVEEIKSTGYRLIPGDECDLTNGFKPDNGIISLDEVCNLGDDKKFIVDELKQPIKATGAGKYFIFSILTIVLVLVAVVGAYFTYKMVLLRRHKVVYRYSMLNQNDGEAGDTDEFENALGTHDTLYRDSSDEEVEQENKSPQHHRPGLFPVKGYHDDSDDDMLG</sequence>
<dbReference type="Gene3D" id="2.10.70.80">
    <property type="match status" value="1"/>
</dbReference>
<dbReference type="Proteomes" id="UP001283361">
    <property type="component" value="Unassembled WGS sequence"/>
</dbReference>
<keyword evidence="2" id="KW-0677">Repeat</keyword>
<keyword evidence="4" id="KW-0325">Glycoprotein</keyword>
<evidence type="ECO:0000313" key="9">
    <source>
        <dbReference type="Proteomes" id="UP001283361"/>
    </source>
</evidence>
<comment type="caution">
    <text evidence="8">The sequence shown here is derived from an EMBL/GenBank/DDBJ whole genome shotgun (WGS) entry which is preliminary data.</text>
</comment>
<gene>
    <name evidence="8" type="ORF">RRG08_027168</name>
</gene>
<dbReference type="GO" id="GO:0005794">
    <property type="term" value="C:Golgi apparatus"/>
    <property type="evidence" value="ECO:0007669"/>
    <property type="project" value="TreeGrafter"/>
</dbReference>
<dbReference type="GO" id="GO:0005829">
    <property type="term" value="C:cytosol"/>
    <property type="evidence" value="ECO:0007669"/>
    <property type="project" value="GOC"/>
</dbReference>
<evidence type="ECO:0000256" key="1">
    <source>
        <dbReference type="ARBA" id="ARBA00004370"/>
    </source>
</evidence>
<dbReference type="Pfam" id="PF15901">
    <property type="entry name" value="Sortilin_C"/>
    <property type="match status" value="1"/>
</dbReference>